<dbReference type="Pfam" id="PF14490">
    <property type="entry name" value="HHH_RecD2"/>
    <property type="match status" value="1"/>
</dbReference>
<keyword evidence="1" id="KW-0547">Nucleotide-binding</keyword>
<gene>
    <name evidence="4" type="ORF">GCM10009409_06020</name>
</gene>
<dbReference type="Gene3D" id="3.40.50.300">
    <property type="entry name" value="P-loop containing nucleotide triphosphate hydrolases"/>
    <property type="match status" value="2"/>
</dbReference>
<evidence type="ECO:0000259" key="3">
    <source>
        <dbReference type="SMART" id="SM00382"/>
    </source>
</evidence>
<name>A0ABQ2Q2Y9_9GAMM</name>
<dbReference type="PANTHER" id="PTHR43788:SF6">
    <property type="entry name" value="DNA HELICASE B"/>
    <property type="match status" value="1"/>
</dbReference>
<dbReference type="PANTHER" id="PTHR43788">
    <property type="entry name" value="DNA2/NAM7 HELICASE FAMILY MEMBER"/>
    <property type="match status" value="1"/>
</dbReference>
<dbReference type="Pfam" id="PF13604">
    <property type="entry name" value="AAA_30"/>
    <property type="match status" value="1"/>
</dbReference>
<dbReference type="RefSeq" id="WP_188917112.1">
    <property type="nucleotide sequence ID" value="NZ_BMQV01000003.1"/>
</dbReference>
<evidence type="ECO:0000256" key="1">
    <source>
        <dbReference type="ARBA" id="ARBA00022741"/>
    </source>
</evidence>
<dbReference type="Pfam" id="PF13538">
    <property type="entry name" value="UvrD_C_2"/>
    <property type="match status" value="1"/>
</dbReference>
<protein>
    <submittedName>
        <fullName evidence="4">ATPase AAA</fullName>
    </submittedName>
</protein>
<dbReference type="Gene3D" id="2.30.30.940">
    <property type="match status" value="1"/>
</dbReference>
<comment type="caution">
    <text evidence="4">The sequence shown here is derived from an EMBL/GenBank/DDBJ whole genome shotgun (WGS) entry which is preliminary data.</text>
</comment>
<keyword evidence="5" id="KW-1185">Reference proteome</keyword>
<dbReference type="InterPro" id="IPR027417">
    <property type="entry name" value="P-loop_NTPase"/>
</dbReference>
<evidence type="ECO:0000313" key="4">
    <source>
        <dbReference type="EMBL" id="GGP41919.1"/>
    </source>
</evidence>
<dbReference type="EMBL" id="BMQV01000003">
    <property type="protein sequence ID" value="GGP41919.1"/>
    <property type="molecule type" value="Genomic_DNA"/>
</dbReference>
<dbReference type="InterPro" id="IPR003593">
    <property type="entry name" value="AAA+_ATPase"/>
</dbReference>
<keyword evidence="2" id="KW-0067">ATP-binding</keyword>
<dbReference type="InterPro" id="IPR050534">
    <property type="entry name" value="Coronavir_polyprotein_1ab"/>
</dbReference>
<dbReference type="CDD" id="cd18809">
    <property type="entry name" value="SF1_C_RecD"/>
    <property type="match status" value="1"/>
</dbReference>
<evidence type="ECO:0000256" key="2">
    <source>
        <dbReference type="ARBA" id="ARBA00022840"/>
    </source>
</evidence>
<dbReference type="CDD" id="cd17933">
    <property type="entry name" value="DEXSc_RecD-like"/>
    <property type="match status" value="1"/>
</dbReference>
<dbReference type="Proteomes" id="UP000654367">
    <property type="component" value="Unassembled WGS sequence"/>
</dbReference>
<feature type="domain" description="AAA+ ATPase" evidence="3">
    <location>
        <begin position="350"/>
        <end position="487"/>
    </location>
</feature>
<dbReference type="SMART" id="SM00382">
    <property type="entry name" value="AAA"/>
    <property type="match status" value="1"/>
</dbReference>
<dbReference type="SUPFAM" id="SSF52540">
    <property type="entry name" value="P-loop containing nucleoside triphosphate hydrolases"/>
    <property type="match status" value="2"/>
</dbReference>
<dbReference type="InterPro" id="IPR027785">
    <property type="entry name" value="UvrD-like_helicase_C"/>
</dbReference>
<organism evidence="4 5">
    <name type="scientific">Shewanella saliphila</name>
    <dbReference type="NCBI Taxonomy" id="2282698"/>
    <lineage>
        <taxon>Bacteria</taxon>
        <taxon>Pseudomonadati</taxon>
        <taxon>Pseudomonadota</taxon>
        <taxon>Gammaproteobacteria</taxon>
        <taxon>Alteromonadales</taxon>
        <taxon>Shewanellaceae</taxon>
        <taxon>Shewanella</taxon>
    </lineage>
</organism>
<accession>A0ABQ2Q2Y9</accession>
<reference evidence="5" key="1">
    <citation type="journal article" date="2019" name="Int. J. Syst. Evol. Microbiol.">
        <title>The Global Catalogue of Microorganisms (GCM) 10K type strain sequencing project: providing services to taxonomists for standard genome sequencing and annotation.</title>
        <authorList>
            <consortium name="The Broad Institute Genomics Platform"/>
            <consortium name="The Broad Institute Genome Sequencing Center for Infectious Disease"/>
            <person name="Wu L."/>
            <person name="Ma J."/>
        </authorList>
    </citation>
    <scope>NUCLEOTIDE SEQUENCE [LARGE SCALE GENOMIC DNA]</scope>
    <source>
        <strain evidence="5">JCM 32304</strain>
    </source>
</reference>
<evidence type="ECO:0000313" key="5">
    <source>
        <dbReference type="Proteomes" id="UP000654367"/>
    </source>
</evidence>
<dbReference type="InterPro" id="IPR029493">
    <property type="entry name" value="RecD2-like_HHH"/>
</dbReference>
<sequence length="752" mass="82568">MSEVVHLRQIIQVKKLRANSYATVDLVNADGSLKKRDRTTVVKFPEHAQDTATTGSVWEVSGKERLNHFIINDFPLSEYTIDADNIKFLRPSGRILSRWICNNIKGIGSVIANRLVRHKKLAKLIETQNTEALLNIAGMTVNRVKDLLESWPSEALFNTINWLEEQNLPLGFGEKLVAIFGEEAIGKIKEHPFILVAMGASFEQVSQLAFRLGFTLEDEVVVAGIAQYVAINHANKTGSTVISTDELISEYAKLMKSDTPKNIGEIACQQGLLVQVTGGYQVYGKALMEAAVAQFIVDAHQRPAGEGCLLAGWECDLSKELVETALTDYESTLNFNLTADQRDAVVGAVLAPVCGISGGAGTGKTTILKAVLGVYDRVAQGIQCYQVALAGRAAQRMAESTQRPAQTIAKLIGEHLGDNKPDLPEQILLVIDESSMVDLLSMYRLVGILPDAARVIFVGDTAQLPPVGNGLVFQALTDTQIPFFNLTQVKRQNEESGIHKFSTLVRNGQLDIPEVTKNTLNESGDCSIETKPTVERLIKLWQESGGIDQSIVLSPIRKGEFGVDNLNLELQASVGNDRQAIYFQDSLRGWIPWITSTGSRLLKGDPVLITANNYDEDADLRNGDLGLIVEVFEQPDEDGAVAVIEVNNTLINVTAELLEKLHLGYAITIHKSQGSQWPICFVMLPNEAEKMIDQTLLYTASTRPSERLVIMGDESAIEKAIKVGSRALKRATFLEERVCFASETSEFQYIVT</sequence>
<proteinExistence type="predicted"/>